<dbReference type="Proteomes" id="UP001331761">
    <property type="component" value="Unassembled WGS sequence"/>
</dbReference>
<keyword evidence="4" id="KW-1185">Reference proteome</keyword>
<dbReference type="AlphaFoldDB" id="A0AAN8IV03"/>
<evidence type="ECO:0000256" key="1">
    <source>
        <dbReference type="SAM" id="MobiDB-lite"/>
    </source>
</evidence>
<reference evidence="3 4" key="1">
    <citation type="submission" date="2019-10" db="EMBL/GenBank/DDBJ databases">
        <title>Assembly and Annotation for the nematode Trichostrongylus colubriformis.</title>
        <authorList>
            <person name="Martin J."/>
        </authorList>
    </citation>
    <scope>NUCLEOTIDE SEQUENCE [LARGE SCALE GENOMIC DNA]</scope>
    <source>
        <strain evidence="3">G859</strain>
        <tissue evidence="3">Whole worm</tissue>
    </source>
</reference>
<sequence length="67" mass="7165">MHFSKIILLLALLCLAFSEAAKAAKKDTKAVGSKKAASSKNHAKDTKAKGSKSSKAKRTKKRSCKNC</sequence>
<accession>A0AAN8IV03</accession>
<name>A0AAN8IV03_TRICO</name>
<organism evidence="3 4">
    <name type="scientific">Trichostrongylus colubriformis</name>
    <name type="common">Black scour worm</name>
    <dbReference type="NCBI Taxonomy" id="6319"/>
    <lineage>
        <taxon>Eukaryota</taxon>
        <taxon>Metazoa</taxon>
        <taxon>Ecdysozoa</taxon>
        <taxon>Nematoda</taxon>
        <taxon>Chromadorea</taxon>
        <taxon>Rhabditida</taxon>
        <taxon>Rhabditina</taxon>
        <taxon>Rhabditomorpha</taxon>
        <taxon>Strongyloidea</taxon>
        <taxon>Trichostrongylidae</taxon>
        <taxon>Trichostrongylus</taxon>
    </lineage>
</organism>
<comment type="caution">
    <text evidence="3">The sequence shown here is derived from an EMBL/GenBank/DDBJ whole genome shotgun (WGS) entry which is preliminary data.</text>
</comment>
<dbReference type="EMBL" id="WIXE01024269">
    <property type="protein sequence ID" value="KAK5965764.1"/>
    <property type="molecule type" value="Genomic_DNA"/>
</dbReference>
<evidence type="ECO:0000256" key="2">
    <source>
        <dbReference type="SAM" id="SignalP"/>
    </source>
</evidence>
<feature type="signal peptide" evidence="2">
    <location>
        <begin position="1"/>
        <end position="23"/>
    </location>
</feature>
<evidence type="ECO:0000313" key="4">
    <source>
        <dbReference type="Proteomes" id="UP001331761"/>
    </source>
</evidence>
<feature type="region of interest" description="Disordered" evidence="1">
    <location>
        <begin position="26"/>
        <end position="67"/>
    </location>
</feature>
<evidence type="ECO:0000313" key="3">
    <source>
        <dbReference type="EMBL" id="KAK5965764.1"/>
    </source>
</evidence>
<gene>
    <name evidence="3" type="ORF">GCK32_007075</name>
</gene>
<feature type="chain" id="PRO_5043056114" evidence="2">
    <location>
        <begin position="24"/>
        <end position="67"/>
    </location>
</feature>
<protein>
    <submittedName>
        <fullName evidence="3">Uncharacterized protein</fullName>
    </submittedName>
</protein>
<feature type="compositionally biased region" description="Basic residues" evidence="1">
    <location>
        <begin position="49"/>
        <end position="67"/>
    </location>
</feature>
<feature type="compositionally biased region" description="Low complexity" evidence="1">
    <location>
        <begin position="30"/>
        <end position="40"/>
    </location>
</feature>
<proteinExistence type="predicted"/>
<keyword evidence="2" id="KW-0732">Signal</keyword>